<evidence type="ECO:0000313" key="2">
    <source>
        <dbReference type="EMBL" id="TPX33243.1"/>
    </source>
</evidence>
<evidence type="ECO:0000313" key="3">
    <source>
        <dbReference type="Proteomes" id="UP000319731"/>
    </source>
</evidence>
<name>A0A507C6S0_9FUNG</name>
<dbReference type="AlphaFoldDB" id="A0A507C6S0"/>
<evidence type="ECO:0000259" key="1">
    <source>
        <dbReference type="PROSITE" id="PS50053"/>
    </source>
</evidence>
<dbReference type="Proteomes" id="UP000319731">
    <property type="component" value="Unassembled WGS sequence"/>
</dbReference>
<organism evidence="2 3">
    <name type="scientific">Synchytrium microbalum</name>
    <dbReference type="NCBI Taxonomy" id="1806994"/>
    <lineage>
        <taxon>Eukaryota</taxon>
        <taxon>Fungi</taxon>
        <taxon>Fungi incertae sedis</taxon>
        <taxon>Chytridiomycota</taxon>
        <taxon>Chytridiomycota incertae sedis</taxon>
        <taxon>Chytridiomycetes</taxon>
        <taxon>Synchytriales</taxon>
        <taxon>Synchytriaceae</taxon>
        <taxon>Synchytrium</taxon>
    </lineage>
</organism>
<dbReference type="PROSITE" id="PS50053">
    <property type="entry name" value="UBIQUITIN_2"/>
    <property type="match status" value="1"/>
</dbReference>
<protein>
    <recommendedName>
        <fullName evidence="1">Ubiquitin-like domain-containing protein</fullName>
    </recommendedName>
</protein>
<dbReference type="GeneID" id="42005094"/>
<dbReference type="EMBL" id="QEAO01000022">
    <property type="protein sequence ID" value="TPX33243.1"/>
    <property type="molecule type" value="Genomic_DNA"/>
</dbReference>
<dbReference type="InterPro" id="IPR000626">
    <property type="entry name" value="Ubiquitin-like_dom"/>
</dbReference>
<dbReference type="STRING" id="1806994.A0A507C6S0"/>
<dbReference type="Gene3D" id="3.10.20.90">
    <property type="entry name" value="Phosphatidylinositol 3-kinase Catalytic Subunit, Chain A, domain 1"/>
    <property type="match status" value="1"/>
</dbReference>
<dbReference type="PRINTS" id="PR00348">
    <property type="entry name" value="UBIQUITIN"/>
</dbReference>
<sequence length="97" mass="10775">MATSHIATSQIFVKTIQDSKTIAVDFRTKMTVDHLKSKTLGNIGTPTDMQRPIYAGKQLEDGRLLSDYTISKDATLHMVLRLKGGMQRSLRAIALKV</sequence>
<reference evidence="2 3" key="1">
    <citation type="journal article" date="2019" name="Sci. Rep.">
        <title>Comparative genomics of chytrid fungi reveal insights into the obligate biotrophic and pathogenic lifestyle of Synchytrium endobioticum.</title>
        <authorList>
            <person name="van de Vossenberg B.T.L.H."/>
            <person name="Warris S."/>
            <person name="Nguyen H.D.T."/>
            <person name="van Gent-Pelzer M.P.E."/>
            <person name="Joly D.L."/>
            <person name="van de Geest H.C."/>
            <person name="Bonants P.J.M."/>
            <person name="Smith D.S."/>
            <person name="Levesque C.A."/>
            <person name="van der Lee T.A.J."/>
        </authorList>
    </citation>
    <scope>NUCLEOTIDE SEQUENCE [LARGE SCALE GENOMIC DNA]</scope>
    <source>
        <strain evidence="2 3">JEL517</strain>
    </source>
</reference>
<dbReference type="Pfam" id="PF00240">
    <property type="entry name" value="ubiquitin"/>
    <property type="match status" value="1"/>
</dbReference>
<proteinExistence type="predicted"/>
<accession>A0A507C6S0</accession>
<dbReference type="RefSeq" id="XP_031024285.1">
    <property type="nucleotide sequence ID" value="XM_031169797.1"/>
</dbReference>
<comment type="caution">
    <text evidence="2">The sequence shown here is derived from an EMBL/GenBank/DDBJ whole genome shotgun (WGS) entry which is preliminary data.</text>
</comment>
<dbReference type="InterPro" id="IPR050158">
    <property type="entry name" value="Ubiquitin_ubiquitin-like"/>
</dbReference>
<dbReference type="InterPro" id="IPR029071">
    <property type="entry name" value="Ubiquitin-like_domsf"/>
</dbReference>
<gene>
    <name evidence="2" type="ORF">SmJEL517_g03869</name>
</gene>
<dbReference type="SUPFAM" id="SSF54236">
    <property type="entry name" value="Ubiquitin-like"/>
    <property type="match status" value="1"/>
</dbReference>
<dbReference type="OrthoDB" id="428577at2759"/>
<keyword evidence="3" id="KW-1185">Reference proteome</keyword>
<dbReference type="SMART" id="SM00213">
    <property type="entry name" value="UBQ"/>
    <property type="match status" value="1"/>
</dbReference>
<feature type="domain" description="Ubiquitin-like" evidence="1">
    <location>
        <begin position="9"/>
        <end position="85"/>
    </location>
</feature>
<dbReference type="InterPro" id="IPR019956">
    <property type="entry name" value="Ubiquitin_dom"/>
</dbReference>
<dbReference type="PANTHER" id="PTHR10666">
    <property type="entry name" value="UBIQUITIN"/>
    <property type="match status" value="1"/>
</dbReference>